<sequence>MGSLQWEVNSVKRRKALITGARLQDPGYRIQGSGVRAKSSAQTDNNLLRARLKICARVRACHIPLATDGRNPAGFDSR</sequence>
<comment type="caution">
    <text evidence="1">The sequence shown here is derived from an EMBL/GenBank/DDBJ whole genome shotgun (WGS) entry which is preliminary data.</text>
</comment>
<protein>
    <submittedName>
        <fullName evidence="1">Uncharacterized protein</fullName>
    </submittedName>
</protein>
<reference evidence="1 2" key="1">
    <citation type="journal article" date="2017" name="ISME J.">
        <title>Potential for microbial H2 and metal transformations associated with novel bacteria and archaea in deep terrestrial subsurface sediments.</title>
        <authorList>
            <person name="Hernsdorf A.W."/>
            <person name="Amano Y."/>
            <person name="Miyakawa K."/>
            <person name="Ise K."/>
            <person name="Suzuki Y."/>
            <person name="Anantharaman K."/>
            <person name="Probst A."/>
            <person name="Burstein D."/>
            <person name="Thomas B.C."/>
            <person name="Banfield J.F."/>
        </authorList>
    </citation>
    <scope>NUCLEOTIDE SEQUENCE [LARGE SCALE GENOMIC DNA]</scope>
    <source>
        <strain evidence="1">HGW-Wallbacteria-1</strain>
    </source>
</reference>
<proteinExistence type="predicted"/>
<evidence type="ECO:0000313" key="1">
    <source>
        <dbReference type="EMBL" id="PKK88717.1"/>
    </source>
</evidence>
<organism evidence="1 2">
    <name type="scientific">Candidatus Wallbacteria bacterium HGW-Wallbacteria-1</name>
    <dbReference type="NCBI Taxonomy" id="2013854"/>
    <lineage>
        <taxon>Bacteria</taxon>
        <taxon>Candidatus Walliibacteriota</taxon>
    </lineage>
</organism>
<dbReference type="Proteomes" id="UP000233256">
    <property type="component" value="Unassembled WGS sequence"/>
</dbReference>
<dbReference type="AlphaFoldDB" id="A0A2N1PK50"/>
<accession>A0A2N1PK50</accession>
<evidence type="ECO:0000313" key="2">
    <source>
        <dbReference type="Proteomes" id="UP000233256"/>
    </source>
</evidence>
<name>A0A2N1PK50_9BACT</name>
<gene>
    <name evidence="1" type="ORF">CVV64_17500</name>
</gene>
<dbReference type="EMBL" id="PGXC01000036">
    <property type="protein sequence ID" value="PKK88717.1"/>
    <property type="molecule type" value="Genomic_DNA"/>
</dbReference>